<dbReference type="EMBL" id="VXIV02000616">
    <property type="protein sequence ID" value="KAF6037151.1"/>
    <property type="molecule type" value="Genomic_DNA"/>
</dbReference>
<organism evidence="2 3">
    <name type="scientific">Bugula neritina</name>
    <name type="common">Brown bryozoan</name>
    <name type="synonym">Sertularia neritina</name>
    <dbReference type="NCBI Taxonomy" id="10212"/>
    <lineage>
        <taxon>Eukaryota</taxon>
        <taxon>Metazoa</taxon>
        <taxon>Spiralia</taxon>
        <taxon>Lophotrochozoa</taxon>
        <taxon>Bryozoa</taxon>
        <taxon>Gymnolaemata</taxon>
        <taxon>Cheilostomatida</taxon>
        <taxon>Flustrina</taxon>
        <taxon>Buguloidea</taxon>
        <taxon>Bugulidae</taxon>
        <taxon>Bugula</taxon>
    </lineage>
</organism>
<dbReference type="Proteomes" id="UP000593567">
    <property type="component" value="Unassembled WGS sequence"/>
</dbReference>
<name>A0A7J7KGZ3_BUGNE</name>
<feature type="region of interest" description="Disordered" evidence="1">
    <location>
        <begin position="1"/>
        <end position="44"/>
    </location>
</feature>
<evidence type="ECO:0000313" key="2">
    <source>
        <dbReference type="EMBL" id="KAF6037151.1"/>
    </source>
</evidence>
<protein>
    <submittedName>
        <fullName evidence="2">Uncharacterized protein</fullName>
    </submittedName>
</protein>
<evidence type="ECO:0000256" key="1">
    <source>
        <dbReference type="SAM" id="MobiDB-lite"/>
    </source>
</evidence>
<reference evidence="2" key="1">
    <citation type="submission" date="2020-06" db="EMBL/GenBank/DDBJ databases">
        <title>Draft genome of Bugula neritina, a colonial animal packing powerful symbionts and potential medicines.</title>
        <authorList>
            <person name="Rayko M."/>
        </authorList>
    </citation>
    <scope>NUCLEOTIDE SEQUENCE [LARGE SCALE GENOMIC DNA]</scope>
    <source>
        <strain evidence="2">Kwan_BN1</strain>
    </source>
</reference>
<dbReference type="AlphaFoldDB" id="A0A7J7KGZ3"/>
<gene>
    <name evidence="2" type="ORF">EB796_004559</name>
</gene>
<feature type="compositionally biased region" description="Basic and acidic residues" evidence="1">
    <location>
        <begin position="9"/>
        <end position="32"/>
    </location>
</feature>
<accession>A0A7J7KGZ3</accession>
<sequence length="81" mass="9361">MFHNRHRSRESYDRSRESYDRSRESYDRDKSSHHAAAQGHLTGNTINRVPVHQRVFVIVGSVILYIVPQHIICPATLCSSI</sequence>
<proteinExistence type="predicted"/>
<evidence type="ECO:0000313" key="3">
    <source>
        <dbReference type="Proteomes" id="UP000593567"/>
    </source>
</evidence>
<keyword evidence="3" id="KW-1185">Reference proteome</keyword>
<comment type="caution">
    <text evidence="2">The sequence shown here is derived from an EMBL/GenBank/DDBJ whole genome shotgun (WGS) entry which is preliminary data.</text>
</comment>